<dbReference type="EMBL" id="CP076544">
    <property type="protein sequence ID" value="QWS32545.1"/>
    <property type="molecule type" value="Genomic_DNA"/>
</dbReference>
<organism evidence="1 2">
    <name type="scientific">Curtobacterium aetherium</name>
    <dbReference type="NCBI Taxonomy" id="2841594"/>
    <lineage>
        <taxon>Bacteria</taxon>
        <taxon>Bacillati</taxon>
        <taxon>Actinomycetota</taxon>
        <taxon>Actinomycetes</taxon>
        <taxon>Micrococcales</taxon>
        <taxon>Microbacteriaceae</taxon>
        <taxon>Curtobacterium</taxon>
    </lineage>
</organism>
<name>A0ACD1E0W7_9MICO</name>
<accession>A0ACD1E0W7</accession>
<reference evidence="1" key="1">
    <citation type="submission" date="2021-06" db="EMBL/GenBank/DDBJ databases">
        <authorList>
            <person name="Ellington A.J."/>
            <person name="Bryan N.C."/>
            <person name="Christner B.C."/>
            <person name="Reisch C.R."/>
        </authorList>
    </citation>
    <scope>NUCLEOTIDE SEQUENCE</scope>
    <source>
        <strain evidence="1">L6-1</strain>
    </source>
</reference>
<gene>
    <name evidence="1" type="ORF">KM842_09600</name>
</gene>
<sequence length="366" mass="40136">MNRHDAHPTTTLASVAGRDTDALVDLVTSSHAGRDLHVEVGREPFSFRYVEIGDDQVGFRRLQLNGRLCGRIATGDGFVAQWLTRGRARIDVDVDEARVDATSAPKRFPVGRPFAIEYADVDQRSVRVHEDLLREVAADLDLEARASDRHEPPLSGGAAVERWRNAVADAVAVVLASGVDSAEWRAARRAVARASLGLSTAPVAPATWAGRRTVRVATVMDYLHRHAHETLTVADIATAAGVSVRSLQETFQRDLQRSPMTCLREVRLDKVRDQLRSHEAATTTVTDIARRWGFNHMGRFSAAYADRFGEYPRRTLLSPADEERYGTEQEGADRVGAGPVGDEQVGVGGAAHQPADVTDERVLRTH</sequence>
<keyword evidence="2" id="KW-1185">Reference proteome</keyword>
<evidence type="ECO:0000313" key="2">
    <source>
        <dbReference type="Proteomes" id="UP000681794"/>
    </source>
</evidence>
<evidence type="ECO:0000313" key="1">
    <source>
        <dbReference type="EMBL" id="QWS32545.1"/>
    </source>
</evidence>
<dbReference type="Proteomes" id="UP000681794">
    <property type="component" value="Chromosome"/>
</dbReference>
<protein>
    <submittedName>
        <fullName evidence="1">Helix-turn-helix domain-containing protein</fullName>
    </submittedName>
</protein>
<proteinExistence type="predicted"/>